<dbReference type="KEGG" id="mbr:MONBRDRAFT_32018"/>
<accession>A9UWW4</accession>
<reference evidence="2 3" key="1">
    <citation type="journal article" date="2008" name="Nature">
        <title>The genome of the choanoflagellate Monosiga brevicollis and the origin of metazoans.</title>
        <authorList>
            <consortium name="JGI Sequencing"/>
            <person name="King N."/>
            <person name="Westbrook M.J."/>
            <person name="Young S.L."/>
            <person name="Kuo A."/>
            <person name="Abedin M."/>
            <person name="Chapman J."/>
            <person name="Fairclough S."/>
            <person name="Hellsten U."/>
            <person name="Isogai Y."/>
            <person name="Letunic I."/>
            <person name="Marr M."/>
            <person name="Pincus D."/>
            <person name="Putnam N."/>
            <person name="Rokas A."/>
            <person name="Wright K.J."/>
            <person name="Zuzow R."/>
            <person name="Dirks W."/>
            <person name="Good M."/>
            <person name="Goodstein D."/>
            <person name="Lemons D."/>
            <person name="Li W."/>
            <person name="Lyons J.B."/>
            <person name="Morris A."/>
            <person name="Nichols S."/>
            <person name="Richter D.J."/>
            <person name="Salamov A."/>
            <person name="Bork P."/>
            <person name="Lim W.A."/>
            <person name="Manning G."/>
            <person name="Miller W.T."/>
            <person name="McGinnis W."/>
            <person name="Shapiro H."/>
            <person name="Tjian R."/>
            <person name="Grigoriev I.V."/>
            <person name="Rokhsar D."/>
        </authorList>
    </citation>
    <scope>NUCLEOTIDE SEQUENCE [LARGE SCALE GENOMIC DNA]</scope>
    <source>
        <strain evidence="3">MX1 / ATCC 50154</strain>
    </source>
</reference>
<evidence type="ECO:0000313" key="2">
    <source>
        <dbReference type="EMBL" id="EDQ90286.1"/>
    </source>
</evidence>
<evidence type="ECO:0000313" key="3">
    <source>
        <dbReference type="Proteomes" id="UP000001357"/>
    </source>
</evidence>
<keyword evidence="3" id="KW-1185">Reference proteome</keyword>
<feature type="compositionally biased region" description="Polar residues" evidence="1">
    <location>
        <begin position="62"/>
        <end position="78"/>
    </location>
</feature>
<protein>
    <submittedName>
        <fullName evidence="2">Uncharacterized protein</fullName>
    </submittedName>
</protein>
<gene>
    <name evidence="2" type="ORF">MONBRDRAFT_32018</name>
</gene>
<dbReference type="GeneID" id="5890202"/>
<organism evidence="2 3">
    <name type="scientific">Monosiga brevicollis</name>
    <name type="common">Choanoflagellate</name>
    <dbReference type="NCBI Taxonomy" id="81824"/>
    <lineage>
        <taxon>Eukaryota</taxon>
        <taxon>Choanoflagellata</taxon>
        <taxon>Craspedida</taxon>
        <taxon>Salpingoecidae</taxon>
        <taxon>Monosiga</taxon>
    </lineage>
</organism>
<dbReference type="Proteomes" id="UP000001357">
    <property type="component" value="Unassembled WGS sequence"/>
</dbReference>
<feature type="region of interest" description="Disordered" evidence="1">
    <location>
        <begin position="62"/>
        <end position="91"/>
    </location>
</feature>
<dbReference type="InParanoid" id="A9UWW4"/>
<name>A9UWW4_MONBE</name>
<sequence>MLTPAAFASITMSDETMPQGGRMGRRLSEHNLMKHTAAAAEEALTSGPLDEAHRLFFASLQRSGSASPSVHSEGSQNLSERRRGKKFSINTQCAQRIQNDEDLTEEHWTDDKLDRLFESRLATSFSICGAHSPTSPASA</sequence>
<dbReference type="RefSeq" id="XP_001745053.1">
    <property type="nucleotide sequence ID" value="XM_001745001.1"/>
</dbReference>
<proteinExistence type="predicted"/>
<dbReference type="AlphaFoldDB" id="A9UWW4"/>
<dbReference type="EMBL" id="CH991548">
    <property type="protein sequence ID" value="EDQ90286.1"/>
    <property type="molecule type" value="Genomic_DNA"/>
</dbReference>
<evidence type="ECO:0000256" key="1">
    <source>
        <dbReference type="SAM" id="MobiDB-lite"/>
    </source>
</evidence>